<dbReference type="OrthoDB" id="513552at2"/>
<evidence type="ECO:0000256" key="1">
    <source>
        <dbReference type="SAM" id="Phobius"/>
    </source>
</evidence>
<feature type="transmembrane region" description="Helical" evidence="1">
    <location>
        <begin position="39"/>
        <end position="60"/>
    </location>
</feature>
<organism evidence="2 3">
    <name type="scientific">Aliikangiella marina</name>
    <dbReference type="NCBI Taxonomy" id="1712262"/>
    <lineage>
        <taxon>Bacteria</taxon>
        <taxon>Pseudomonadati</taxon>
        <taxon>Pseudomonadota</taxon>
        <taxon>Gammaproteobacteria</taxon>
        <taxon>Oceanospirillales</taxon>
        <taxon>Pleioneaceae</taxon>
        <taxon>Aliikangiella</taxon>
    </lineage>
</organism>
<gene>
    <name evidence="2" type="ORF">FLL45_03915</name>
</gene>
<keyword evidence="1" id="KW-1133">Transmembrane helix</keyword>
<evidence type="ECO:0000313" key="2">
    <source>
        <dbReference type="EMBL" id="TQV77106.1"/>
    </source>
</evidence>
<dbReference type="InterPro" id="IPR025187">
    <property type="entry name" value="DUF4112"/>
</dbReference>
<dbReference type="Pfam" id="PF13430">
    <property type="entry name" value="DUF4112"/>
    <property type="match status" value="1"/>
</dbReference>
<dbReference type="AlphaFoldDB" id="A0A545TIV0"/>
<keyword evidence="3" id="KW-1185">Reference proteome</keyword>
<keyword evidence="1" id="KW-0472">Membrane</keyword>
<dbReference type="EMBL" id="VIKR01000001">
    <property type="protein sequence ID" value="TQV77106.1"/>
    <property type="molecule type" value="Genomic_DNA"/>
</dbReference>
<protein>
    <submittedName>
        <fullName evidence="2">DUF4112 domain-containing protein</fullName>
    </submittedName>
</protein>
<keyword evidence="1" id="KW-0812">Transmembrane</keyword>
<feature type="transmembrane region" description="Helical" evidence="1">
    <location>
        <begin position="81"/>
        <end position="100"/>
    </location>
</feature>
<dbReference type="PANTHER" id="PTHR35519">
    <property type="entry name" value="MEMBRANE PROTEINS"/>
    <property type="match status" value="1"/>
</dbReference>
<accession>A0A545TIV0</accession>
<name>A0A545TIV0_9GAMM</name>
<sequence>MSHQAIEFPEEIIRAKKLANIADSAIRIPIINIKFGLDFLVGLIPVAGDIIMFLVAYRIIRLGRKIGIPKPLRNKMIRNSVIDFLLGFVPAIGDFIDLFYKANNANVKLMEDWWLEQSRAKSHHSN</sequence>
<dbReference type="PANTHER" id="PTHR35519:SF2">
    <property type="entry name" value="PH DOMAIN PROTEIN"/>
    <property type="match status" value="1"/>
</dbReference>
<reference evidence="2 3" key="1">
    <citation type="submission" date="2019-06" db="EMBL/GenBank/DDBJ databases">
        <title>Draft genome of Aliikangiella marina GYP-15.</title>
        <authorList>
            <person name="Wang G."/>
        </authorList>
    </citation>
    <scope>NUCLEOTIDE SEQUENCE [LARGE SCALE GENOMIC DNA]</scope>
    <source>
        <strain evidence="2 3">GYP-15</strain>
    </source>
</reference>
<proteinExistence type="predicted"/>
<dbReference type="Proteomes" id="UP000317839">
    <property type="component" value="Unassembled WGS sequence"/>
</dbReference>
<dbReference type="RefSeq" id="WP_142888466.1">
    <property type="nucleotide sequence ID" value="NZ_VIKR01000001.1"/>
</dbReference>
<evidence type="ECO:0000313" key="3">
    <source>
        <dbReference type="Proteomes" id="UP000317839"/>
    </source>
</evidence>
<comment type="caution">
    <text evidence="2">The sequence shown here is derived from an EMBL/GenBank/DDBJ whole genome shotgun (WGS) entry which is preliminary data.</text>
</comment>